<feature type="transmembrane region" description="Helical" evidence="5">
    <location>
        <begin position="199"/>
        <end position="217"/>
    </location>
</feature>
<evidence type="ECO:0000313" key="8">
    <source>
        <dbReference type="Proteomes" id="UP000054166"/>
    </source>
</evidence>
<dbReference type="EMBL" id="KN832999">
    <property type="protein sequence ID" value="KIM81330.1"/>
    <property type="molecule type" value="Genomic_DNA"/>
</dbReference>
<keyword evidence="4 5" id="KW-0472">Membrane</keyword>
<dbReference type="SUPFAM" id="SSF103473">
    <property type="entry name" value="MFS general substrate transporter"/>
    <property type="match status" value="1"/>
</dbReference>
<dbReference type="InterPro" id="IPR036259">
    <property type="entry name" value="MFS_trans_sf"/>
</dbReference>
<dbReference type="OrthoDB" id="3437016at2759"/>
<evidence type="ECO:0000259" key="6">
    <source>
        <dbReference type="PROSITE" id="PS50850"/>
    </source>
</evidence>
<feature type="transmembrane region" description="Helical" evidence="5">
    <location>
        <begin position="402"/>
        <end position="423"/>
    </location>
</feature>
<dbReference type="AlphaFoldDB" id="A0A0C3F9J8"/>
<feature type="transmembrane region" description="Helical" evidence="5">
    <location>
        <begin position="237"/>
        <end position="256"/>
    </location>
</feature>
<feature type="transmembrane region" description="Helical" evidence="5">
    <location>
        <begin position="500"/>
        <end position="521"/>
    </location>
</feature>
<reference evidence="7 8" key="1">
    <citation type="submission" date="2014-04" db="EMBL/GenBank/DDBJ databases">
        <authorList>
            <consortium name="DOE Joint Genome Institute"/>
            <person name="Kuo A."/>
            <person name="Tarkka M."/>
            <person name="Buscot F."/>
            <person name="Kohler A."/>
            <person name="Nagy L.G."/>
            <person name="Floudas D."/>
            <person name="Copeland A."/>
            <person name="Barry K.W."/>
            <person name="Cichocki N."/>
            <person name="Veneault-Fourrey C."/>
            <person name="LaButti K."/>
            <person name="Lindquist E.A."/>
            <person name="Lipzen A."/>
            <person name="Lundell T."/>
            <person name="Morin E."/>
            <person name="Murat C."/>
            <person name="Sun H."/>
            <person name="Tunlid A."/>
            <person name="Henrissat B."/>
            <person name="Grigoriev I.V."/>
            <person name="Hibbett D.S."/>
            <person name="Martin F."/>
            <person name="Nordberg H.P."/>
            <person name="Cantor M.N."/>
            <person name="Hua S.X."/>
        </authorList>
    </citation>
    <scope>NUCLEOTIDE SEQUENCE [LARGE SCALE GENOMIC DNA]</scope>
    <source>
        <strain evidence="7 8">F 1598</strain>
    </source>
</reference>
<feature type="domain" description="Major facilitator superfamily (MFS) profile" evidence="6">
    <location>
        <begin position="47"/>
        <end position="523"/>
    </location>
</feature>
<feature type="transmembrane region" description="Helical" evidence="5">
    <location>
        <begin position="373"/>
        <end position="390"/>
    </location>
</feature>
<dbReference type="PANTHER" id="PTHR23501">
    <property type="entry name" value="MAJOR FACILITATOR SUPERFAMILY"/>
    <property type="match status" value="1"/>
</dbReference>
<dbReference type="InterPro" id="IPR011701">
    <property type="entry name" value="MFS"/>
</dbReference>
<feature type="transmembrane region" description="Helical" evidence="5">
    <location>
        <begin position="115"/>
        <end position="136"/>
    </location>
</feature>
<comment type="subcellular location">
    <subcellularLocation>
        <location evidence="1">Membrane</location>
        <topology evidence="1">Multi-pass membrane protein</topology>
    </subcellularLocation>
</comment>
<sequence length="546" mass="57834">MAASLSNNFQHSNSLLMAVIGGDTYFPKFYLVGVWASGQDCIQFWGVFVAIAVALFTAALDLTAVSTALPTIVNDLHGSQFVWVGSAYALSATAFLPMSGGLAQVFGRRAPMLGSLFLFALGSALCGAATSMNFLIAARTIQGVGGGGIQSLAQIILSDMIPLRERGFFNGLIGVAWSLANATGPLIGGALAQNGAWRWLFYLNLFTSGGSAILVSLLLNLKTPEGTIHEKLARMDWIGNFLVISSSSAVVIALTWGGIQFPWSSGRVLAPLVLGLVGLVGFMAYEATLAKHPIVPFSLITTRTGLSGYFQTVLMPIVMLAFNYYQPVWFQACKGASPIRSGVLLLGASLIGAPAGILAGATVAKTNRYRPQIWISWALLIIACGLFTRLQTTTSSGSAIGFEIIIAVGIGALSTTTYFPVLAPLPLSANAPALAFFTFLLTIGGAVLQNELVRRLPDQFKVLFPQDAEIAYSAIPLIHTLPEPLRSAVRTAFADGLRTMWFVLIGISALGLVCSLLMKALPLHTKTDDDWGVALNRTPELGVDPA</sequence>
<evidence type="ECO:0000256" key="5">
    <source>
        <dbReference type="SAM" id="Phobius"/>
    </source>
</evidence>
<keyword evidence="8" id="KW-1185">Reference proteome</keyword>
<feature type="transmembrane region" description="Helical" evidence="5">
    <location>
        <begin position="168"/>
        <end position="192"/>
    </location>
</feature>
<feature type="transmembrane region" description="Helical" evidence="5">
    <location>
        <begin position="342"/>
        <end position="361"/>
    </location>
</feature>
<dbReference type="InterPro" id="IPR020846">
    <property type="entry name" value="MFS_dom"/>
</dbReference>
<keyword evidence="3 5" id="KW-1133">Transmembrane helix</keyword>
<keyword evidence="2 5" id="KW-0812">Transmembrane</keyword>
<dbReference type="Pfam" id="PF07690">
    <property type="entry name" value="MFS_1"/>
    <property type="match status" value="1"/>
</dbReference>
<feature type="transmembrane region" description="Helical" evidence="5">
    <location>
        <begin position="429"/>
        <end position="448"/>
    </location>
</feature>
<gene>
    <name evidence="7" type="ORF">PILCRDRAFT_97676</name>
</gene>
<dbReference type="GO" id="GO:0022857">
    <property type="term" value="F:transmembrane transporter activity"/>
    <property type="evidence" value="ECO:0007669"/>
    <property type="project" value="InterPro"/>
</dbReference>
<dbReference type="InParanoid" id="A0A0C3F9J8"/>
<feature type="transmembrane region" description="Helical" evidence="5">
    <location>
        <begin position="15"/>
        <end position="37"/>
    </location>
</feature>
<dbReference type="HOGENOM" id="CLU_000960_22_0_1"/>
<feature type="transmembrane region" description="Helical" evidence="5">
    <location>
        <begin position="308"/>
        <end position="330"/>
    </location>
</feature>
<evidence type="ECO:0000256" key="3">
    <source>
        <dbReference type="ARBA" id="ARBA00022989"/>
    </source>
</evidence>
<reference evidence="8" key="2">
    <citation type="submission" date="2015-01" db="EMBL/GenBank/DDBJ databases">
        <title>Evolutionary Origins and Diversification of the Mycorrhizal Mutualists.</title>
        <authorList>
            <consortium name="DOE Joint Genome Institute"/>
            <consortium name="Mycorrhizal Genomics Consortium"/>
            <person name="Kohler A."/>
            <person name="Kuo A."/>
            <person name="Nagy L.G."/>
            <person name="Floudas D."/>
            <person name="Copeland A."/>
            <person name="Barry K.W."/>
            <person name="Cichocki N."/>
            <person name="Veneault-Fourrey C."/>
            <person name="LaButti K."/>
            <person name="Lindquist E.A."/>
            <person name="Lipzen A."/>
            <person name="Lundell T."/>
            <person name="Morin E."/>
            <person name="Murat C."/>
            <person name="Riley R."/>
            <person name="Ohm R."/>
            <person name="Sun H."/>
            <person name="Tunlid A."/>
            <person name="Henrissat B."/>
            <person name="Grigoriev I.V."/>
            <person name="Hibbett D.S."/>
            <person name="Martin F."/>
        </authorList>
    </citation>
    <scope>NUCLEOTIDE SEQUENCE [LARGE SCALE GENOMIC DNA]</scope>
    <source>
        <strain evidence="8">F 1598</strain>
    </source>
</reference>
<evidence type="ECO:0000256" key="1">
    <source>
        <dbReference type="ARBA" id="ARBA00004141"/>
    </source>
</evidence>
<accession>A0A0C3F9J8</accession>
<proteinExistence type="predicted"/>
<dbReference type="PRINTS" id="PR01036">
    <property type="entry name" value="TCRTETB"/>
</dbReference>
<organism evidence="7 8">
    <name type="scientific">Piloderma croceum (strain F 1598)</name>
    <dbReference type="NCBI Taxonomy" id="765440"/>
    <lineage>
        <taxon>Eukaryota</taxon>
        <taxon>Fungi</taxon>
        <taxon>Dikarya</taxon>
        <taxon>Basidiomycota</taxon>
        <taxon>Agaricomycotina</taxon>
        <taxon>Agaricomycetes</taxon>
        <taxon>Agaricomycetidae</taxon>
        <taxon>Atheliales</taxon>
        <taxon>Atheliaceae</taxon>
        <taxon>Piloderma</taxon>
    </lineage>
</organism>
<protein>
    <recommendedName>
        <fullName evidence="6">Major facilitator superfamily (MFS) profile domain-containing protein</fullName>
    </recommendedName>
</protein>
<feature type="transmembrane region" description="Helical" evidence="5">
    <location>
        <begin position="268"/>
        <end position="288"/>
    </location>
</feature>
<dbReference type="Proteomes" id="UP000054166">
    <property type="component" value="Unassembled WGS sequence"/>
</dbReference>
<dbReference type="Gene3D" id="1.20.1250.20">
    <property type="entry name" value="MFS general substrate transporter like domains"/>
    <property type="match status" value="1"/>
</dbReference>
<dbReference type="PANTHER" id="PTHR23501:SF102">
    <property type="entry name" value="DRUG TRANSPORTER, PUTATIVE (AFU_ORTHOLOGUE AFUA_3G08530)-RELATED"/>
    <property type="match status" value="1"/>
</dbReference>
<evidence type="ECO:0000256" key="4">
    <source>
        <dbReference type="ARBA" id="ARBA00023136"/>
    </source>
</evidence>
<dbReference type="GO" id="GO:0005886">
    <property type="term" value="C:plasma membrane"/>
    <property type="evidence" value="ECO:0007669"/>
    <property type="project" value="TreeGrafter"/>
</dbReference>
<dbReference type="PROSITE" id="PS50850">
    <property type="entry name" value="MFS"/>
    <property type="match status" value="1"/>
</dbReference>
<evidence type="ECO:0000256" key="2">
    <source>
        <dbReference type="ARBA" id="ARBA00022692"/>
    </source>
</evidence>
<feature type="transmembrane region" description="Helical" evidence="5">
    <location>
        <begin position="81"/>
        <end position="103"/>
    </location>
</feature>
<dbReference type="STRING" id="765440.A0A0C3F9J8"/>
<evidence type="ECO:0000313" key="7">
    <source>
        <dbReference type="EMBL" id="KIM81330.1"/>
    </source>
</evidence>
<name>A0A0C3F9J8_PILCF</name>
<feature type="transmembrane region" description="Helical" evidence="5">
    <location>
        <begin position="44"/>
        <end position="69"/>
    </location>
</feature>